<feature type="repeat" description="TPR" evidence="3">
    <location>
        <begin position="111"/>
        <end position="144"/>
    </location>
</feature>
<dbReference type="InterPro" id="IPR019734">
    <property type="entry name" value="TPR_rpt"/>
</dbReference>
<dbReference type="eggNOG" id="COG0457">
    <property type="taxonomic scope" value="Bacteria"/>
</dbReference>
<evidence type="ECO:0000313" key="5">
    <source>
        <dbReference type="Proteomes" id="UP000001625"/>
    </source>
</evidence>
<keyword evidence="2 3" id="KW-0802">TPR repeat</keyword>
<evidence type="ECO:0000256" key="2">
    <source>
        <dbReference type="ARBA" id="ARBA00022803"/>
    </source>
</evidence>
<dbReference type="HOGENOM" id="CLU_010140_1_1_4"/>
<dbReference type="InterPro" id="IPR011990">
    <property type="entry name" value="TPR-like_helical_dom_sf"/>
</dbReference>
<sequence>MIDKERTEAEALFFQGTSCMQAGDDAAAEDCFREALRIVPDFAEAYANLGLLLEKKGDLAAAEQNYRRSIELNPAHPETHLNLGALLAYMKRFNEAELAYMQAILLRQDSPAGWSNLGVLYACMKREEEAERCYRTALALDDSYRTARFNLSYLLLRQGRFEEGWPCLDARNWLTELARHLACPRWQGESLIGKSILIGYEAGHGDMIQFCRYAAVLKRQGATSITLICHPALKTLFSSLEDVDSVIALDEPIPSSGWDFWTPLLSIPRYCDTRIDSIPANIPYLFVPEEAMEKWGTLLPQDGLRVGLVWKGNPLFENDADRSLPGLDMLVPLAAVPGVRFISLQKGAGEAEALAPPAGLPITHIGSQLADFADTAAVVMNLDLVICVDTAIAHLAGALGKPCWVLLPDYKPDWRWMAERSDSPWYPGTMRLFRQPAMGDWKSVIVELVAALEQWQRQQAALFGQRGI</sequence>
<evidence type="ECO:0000256" key="1">
    <source>
        <dbReference type="ARBA" id="ARBA00022737"/>
    </source>
</evidence>
<dbReference type="Gene3D" id="3.40.50.2000">
    <property type="entry name" value="Glycogen Phosphorylase B"/>
    <property type="match status" value="1"/>
</dbReference>
<dbReference type="STRING" id="580332.Slit_0576"/>
<dbReference type="PROSITE" id="PS50293">
    <property type="entry name" value="TPR_REGION"/>
    <property type="match status" value="1"/>
</dbReference>
<dbReference type="PANTHER" id="PTHR44809">
    <property type="match status" value="1"/>
</dbReference>
<name>D5CMY0_SIDLE</name>
<dbReference type="Pfam" id="PF07719">
    <property type="entry name" value="TPR_2"/>
    <property type="match status" value="2"/>
</dbReference>
<dbReference type="Pfam" id="PF00515">
    <property type="entry name" value="TPR_1"/>
    <property type="match status" value="1"/>
</dbReference>
<protein>
    <submittedName>
        <fullName evidence="4">TPR repeat-containing protein</fullName>
    </submittedName>
</protein>
<reference evidence="4 5" key="1">
    <citation type="submission" date="2010-03" db="EMBL/GenBank/DDBJ databases">
        <title>Complete sequence of Sideroxydans lithotrophicus ES-1.</title>
        <authorList>
            <consortium name="US DOE Joint Genome Institute"/>
            <person name="Lucas S."/>
            <person name="Copeland A."/>
            <person name="Lapidus A."/>
            <person name="Cheng J.-F."/>
            <person name="Bruce D."/>
            <person name="Goodwin L."/>
            <person name="Pitluck S."/>
            <person name="Munk A.C."/>
            <person name="Detter J.C."/>
            <person name="Han C."/>
            <person name="Tapia R."/>
            <person name="Larimer F."/>
            <person name="Land M."/>
            <person name="Hauser L."/>
            <person name="Kyrpides N."/>
            <person name="Ivanova N."/>
            <person name="Emerson D."/>
            <person name="Woyke T."/>
        </authorList>
    </citation>
    <scope>NUCLEOTIDE SEQUENCE [LARGE SCALE GENOMIC DNA]</scope>
    <source>
        <strain evidence="4 5">ES-1</strain>
    </source>
</reference>
<dbReference type="SUPFAM" id="SSF48452">
    <property type="entry name" value="TPR-like"/>
    <property type="match status" value="1"/>
</dbReference>
<dbReference type="PROSITE" id="PS50005">
    <property type="entry name" value="TPR"/>
    <property type="match status" value="3"/>
</dbReference>
<feature type="repeat" description="TPR" evidence="3">
    <location>
        <begin position="43"/>
        <end position="76"/>
    </location>
</feature>
<dbReference type="Pfam" id="PF01075">
    <property type="entry name" value="Glyco_transf_9"/>
    <property type="match status" value="1"/>
</dbReference>
<evidence type="ECO:0000313" key="4">
    <source>
        <dbReference type="EMBL" id="ADE10816.1"/>
    </source>
</evidence>
<dbReference type="EMBL" id="CP001965">
    <property type="protein sequence ID" value="ADE10816.1"/>
    <property type="molecule type" value="Genomic_DNA"/>
</dbReference>
<keyword evidence="1" id="KW-0677">Repeat</keyword>
<dbReference type="AlphaFoldDB" id="D5CMY0"/>
<dbReference type="GO" id="GO:0016757">
    <property type="term" value="F:glycosyltransferase activity"/>
    <property type="evidence" value="ECO:0007669"/>
    <property type="project" value="InterPro"/>
</dbReference>
<evidence type="ECO:0000256" key="3">
    <source>
        <dbReference type="PROSITE-ProRule" id="PRU00339"/>
    </source>
</evidence>
<dbReference type="SUPFAM" id="SSF53756">
    <property type="entry name" value="UDP-Glycosyltransferase/glycogen phosphorylase"/>
    <property type="match status" value="1"/>
</dbReference>
<gene>
    <name evidence="4" type="ordered locus">Slit_0576</name>
</gene>
<dbReference type="OrthoDB" id="9814129at2"/>
<dbReference type="Gene3D" id="1.25.40.10">
    <property type="entry name" value="Tetratricopeptide repeat domain"/>
    <property type="match status" value="2"/>
</dbReference>
<keyword evidence="5" id="KW-1185">Reference proteome</keyword>
<dbReference type="SMART" id="SM00028">
    <property type="entry name" value="TPR"/>
    <property type="match status" value="4"/>
</dbReference>
<dbReference type="KEGG" id="slt:Slit_0576"/>
<organism evidence="4 5">
    <name type="scientific">Sideroxydans lithotrophicus (strain ES-1)</name>
    <dbReference type="NCBI Taxonomy" id="580332"/>
    <lineage>
        <taxon>Bacteria</taxon>
        <taxon>Pseudomonadati</taxon>
        <taxon>Pseudomonadota</taxon>
        <taxon>Betaproteobacteria</taxon>
        <taxon>Nitrosomonadales</taxon>
        <taxon>Gallionellaceae</taxon>
        <taxon>Sideroxydans</taxon>
    </lineage>
</organism>
<dbReference type="Pfam" id="PF13181">
    <property type="entry name" value="TPR_8"/>
    <property type="match status" value="1"/>
</dbReference>
<accession>D5CMY0</accession>
<dbReference type="Proteomes" id="UP000001625">
    <property type="component" value="Chromosome"/>
</dbReference>
<dbReference type="InterPro" id="IPR002201">
    <property type="entry name" value="Glyco_trans_9"/>
</dbReference>
<dbReference type="InterPro" id="IPR013105">
    <property type="entry name" value="TPR_2"/>
</dbReference>
<dbReference type="InterPro" id="IPR052943">
    <property type="entry name" value="TMTC_O-mannosyl-trnsfr"/>
</dbReference>
<dbReference type="RefSeq" id="WP_013028715.1">
    <property type="nucleotide sequence ID" value="NC_013959.1"/>
</dbReference>
<dbReference type="PANTHER" id="PTHR44809:SF1">
    <property type="entry name" value="PROTEIN O-MANNOSYL-TRANSFERASE TMTC1"/>
    <property type="match status" value="1"/>
</dbReference>
<feature type="repeat" description="TPR" evidence="3">
    <location>
        <begin position="9"/>
        <end position="42"/>
    </location>
</feature>
<dbReference type="eggNOG" id="COG0859">
    <property type="taxonomic scope" value="Bacteria"/>
</dbReference>
<proteinExistence type="predicted"/>